<organism evidence="6 7">
    <name type="scientific">Pseudosporangium ferrugineum</name>
    <dbReference type="NCBI Taxonomy" id="439699"/>
    <lineage>
        <taxon>Bacteria</taxon>
        <taxon>Bacillati</taxon>
        <taxon>Actinomycetota</taxon>
        <taxon>Actinomycetes</taxon>
        <taxon>Micromonosporales</taxon>
        <taxon>Micromonosporaceae</taxon>
        <taxon>Pseudosporangium</taxon>
    </lineage>
</organism>
<dbReference type="EMBL" id="PVZG01000012">
    <property type="protein sequence ID" value="PRY25775.1"/>
    <property type="molecule type" value="Genomic_DNA"/>
</dbReference>
<accession>A0A2T0RX57</accession>
<dbReference type="PANTHER" id="PTHR42681:SF1">
    <property type="entry name" value="MALONYL-COA-ACYL CARRIER PROTEIN TRANSACYLASE, MITOCHONDRIAL"/>
    <property type="match status" value="1"/>
</dbReference>
<comment type="catalytic activity">
    <reaction evidence="4">
        <text>holo-[ACP] + malonyl-CoA = malonyl-[ACP] + CoA</text>
        <dbReference type="Rhea" id="RHEA:41792"/>
        <dbReference type="Rhea" id="RHEA-COMP:9623"/>
        <dbReference type="Rhea" id="RHEA-COMP:9685"/>
        <dbReference type="ChEBI" id="CHEBI:57287"/>
        <dbReference type="ChEBI" id="CHEBI:57384"/>
        <dbReference type="ChEBI" id="CHEBI:64479"/>
        <dbReference type="ChEBI" id="CHEBI:78449"/>
        <dbReference type="EC" id="2.3.1.39"/>
    </reaction>
</comment>
<keyword evidence="2 6" id="KW-0808">Transferase</keyword>
<dbReference type="EC" id="2.3.1.39" evidence="1"/>
<keyword evidence="3" id="KW-0012">Acyltransferase</keyword>
<evidence type="ECO:0000313" key="6">
    <source>
        <dbReference type="EMBL" id="PRY25775.1"/>
    </source>
</evidence>
<dbReference type="InterPro" id="IPR050858">
    <property type="entry name" value="Mal-CoA-ACP_Trans/PKS_FabD"/>
</dbReference>
<feature type="domain" description="Malonyl-CoA:ACP transacylase (MAT)" evidence="5">
    <location>
        <begin position="13"/>
        <end position="295"/>
    </location>
</feature>
<evidence type="ECO:0000259" key="5">
    <source>
        <dbReference type="SMART" id="SM00827"/>
    </source>
</evidence>
<comment type="caution">
    <text evidence="6">The sequence shown here is derived from an EMBL/GenBank/DDBJ whole genome shotgun (WGS) entry which is preliminary data.</text>
</comment>
<dbReference type="SMART" id="SM00827">
    <property type="entry name" value="PKS_AT"/>
    <property type="match status" value="1"/>
</dbReference>
<dbReference type="InterPro" id="IPR016035">
    <property type="entry name" value="Acyl_Trfase/lysoPLipase"/>
</dbReference>
<dbReference type="AlphaFoldDB" id="A0A2T0RX57"/>
<dbReference type="GO" id="GO:0006633">
    <property type="term" value="P:fatty acid biosynthetic process"/>
    <property type="evidence" value="ECO:0007669"/>
    <property type="project" value="TreeGrafter"/>
</dbReference>
<dbReference type="OrthoDB" id="5123945at2"/>
<dbReference type="RefSeq" id="WP_106128961.1">
    <property type="nucleotide sequence ID" value="NZ_PVZG01000012.1"/>
</dbReference>
<evidence type="ECO:0000256" key="2">
    <source>
        <dbReference type="ARBA" id="ARBA00022679"/>
    </source>
</evidence>
<proteinExistence type="predicted"/>
<dbReference type="Pfam" id="PF00698">
    <property type="entry name" value="Acyl_transf_1"/>
    <property type="match status" value="1"/>
</dbReference>
<sequence>MPFDPSGTLPGVAFPGQISDTEALGRGLQRHRDHPLVRALEQVIDHDPATADFSDTRVAQPCTYALGLIGAWAAGGEDAPVPVAMGHSMGEITAMAYAGAIDPYDGLRLVRSLGEIGDEQYRRRPSALVAVVGLDRDTVEWQRRLVVAESGGVLEPSGFNDRRQTVLCGDERSVDTMVRRVREGVGSARRLQIRGAYHSSLMVEVLQEWEAAVANVRFRPPRVPLLSSVDLCVRADTAGLPELLARWLVLPVRWHEATSAAAERGVAALWDAGPADVLRRIGRRTGAIPFLDRAPAAPAVSVGALR</sequence>
<dbReference type="InterPro" id="IPR014043">
    <property type="entry name" value="Acyl_transferase_dom"/>
</dbReference>
<dbReference type="PANTHER" id="PTHR42681">
    <property type="entry name" value="MALONYL-COA-ACYL CARRIER PROTEIN TRANSACYLASE, MITOCHONDRIAL"/>
    <property type="match status" value="1"/>
</dbReference>
<dbReference type="GO" id="GO:0004314">
    <property type="term" value="F:[acyl-carrier-protein] S-malonyltransferase activity"/>
    <property type="evidence" value="ECO:0007669"/>
    <property type="project" value="UniProtKB-EC"/>
</dbReference>
<dbReference type="SUPFAM" id="SSF52151">
    <property type="entry name" value="FabD/lysophospholipase-like"/>
    <property type="match status" value="1"/>
</dbReference>
<evidence type="ECO:0000256" key="1">
    <source>
        <dbReference type="ARBA" id="ARBA00013258"/>
    </source>
</evidence>
<evidence type="ECO:0000256" key="3">
    <source>
        <dbReference type="ARBA" id="ARBA00023315"/>
    </source>
</evidence>
<evidence type="ECO:0000313" key="7">
    <source>
        <dbReference type="Proteomes" id="UP000239209"/>
    </source>
</evidence>
<dbReference type="Gene3D" id="3.30.70.250">
    <property type="entry name" value="Malonyl-CoA ACP transacylase, ACP-binding"/>
    <property type="match status" value="1"/>
</dbReference>
<keyword evidence="7" id="KW-1185">Reference proteome</keyword>
<protein>
    <recommendedName>
        <fullName evidence="1">[acyl-carrier-protein] S-malonyltransferase</fullName>
        <ecNumber evidence="1">2.3.1.39</ecNumber>
    </recommendedName>
</protein>
<dbReference type="Proteomes" id="UP000239209">
    <property type="component" value="Unassembled WGS sequence"/>
</dbReference>
<reference evidence="6 7" key="1">
    <citation type="submission" date="2018-03" db="EMBL/GenBank/DDBJ databases">
        <title>Genomic Encyclopedia of Archaeal and Bacterial Type Strains, Phase II (KMG-II): from individual species to whole genera.</title>
        <authorList>
            <person name="Goeker M."/>
        </authorList>
    </citation>
    <scope>NUCLEOTIDE SEQUENCE [LARGE SCALE GENOMIC DNA]</scope>
    <source>
        <strain evidence="6 7">DSM 45348</strain>
    </source>
</reference>
<dbReference type="Gene3D" id="3.40.366.10">
    <property type="entry name" value="Malonyl-Coenzyme A Acyl Carrier Protein, domain 2"/>
    <property type="match status" value="1"/>
</dbReference>
<name>A0A2T0RX57_9ACTN</name>
<evidence type="ECO:0000256" key="4">
    <source>
        <dbReference type="ARBA" id="ARBA00048462"/>
    </source>
</evidence>
<gene>
    <name evidence="6" type="ORF">CLV70_112141</name>
</gene>
<dbReference type="InterPro" id="IPR001227">
    <property type="entry name" value="Ac_transferase_dom_sf"/>
</dbReference>